<keyword evidence="7" id="KW-1185">Reference proteome</keyword>
<sequence length="281" mass="32384">MNLQILLYPAMGASLLFLAIIIILLIRGKKSPENSLFETFDSISRRLDRIEDMAGKVDSLSRIFTLPHIRGAAGETMLETLLQNWLPAGSYKMQYKFSNGTRVDAVIRLGKFLVPVDSKFPLESLKELVDNDAAGLSTSAKRVFYKHCDDISTRYIMPEEGTMQFALMYIPSEKIYYKVFIEDEGEFMREILKRGVLPVSPSNMFIYLQTVAYGLRGLNFSKQQKIIMDRLHRLREDFNQLKRQYDVGTTHLKNLQKIWDDSSVRLSSMDSAIERMERPDD</sequence>
<comment type="similarity">
    <text evidence="2">Belongs to the RmuC family.</text>
</comment>
<reference evidence="6 7" key="1">
    <citation type="submission" date="2020-08" db="EMBL/GenBank/DDBJ databases">
        <title>Genomic Encyclopedia of Type Strains, Phase IV (KMG-IV): sequencing the most valuable type-strain genomes for metagenomic binning, comparative biology and taxonomic classification.</title>
        <authorList>
            <person name="Goeker M."/>
        </authorList>
    </citation>
    <scope>NUCLEOTIDE SEQUENCE [LARGE SCALE GENOMIC DNA]</scope>
    <source>
        <strain evidence="6 7">DSM 2461</strain>
    </source>
</reference>
<comment type="function">
    <text evidence="1">Involved in DNA recombination.</text>
</comment>
<evidence type="ECO:0000313" key="6">
    <source>
        <dbReference type="EMBL" id="MBB6479470.1"/>
    </source>
</evidence>
<keyword evidence="5" id="KW-0472">Membrane</keyword>
<evidence type="ECO:0000256" key="5">
    <source>
        <dbReference type="SAM" id="Phobius"/>
    </source>
</evidence>
<dbReference type="InterPro" id="IPR003798">
    <property type="entry name" value="DNA_recombination_RmuC"/>
</dbReference>
<protein>
    <submittedName>
        <fullName evidence="6">DNA recombination protein RmuC</fullName>
    </submittedName>
</protein>
<keyword evidence="5" id="KW-1133">Transmembrane helix</keyword>
<keyword evidence="4" id="KW-0233">DNA recombination</keyword>
<keyword evidence="5" id="KW-0812">Transmembrane</keyword>
<dbReference type="GO" id="GO:0006310">
    <property type="term" value="P:DNA recombination"/>
    <property type="evidence" value="ECO:0007669"/>
    <property type="project" value="UniProtKB-KW"/>
</dbReference>
<dbReference type="Proteomes" id="UP000587760">
    <property type="component" value="Unassembled WGS sequence"/>
</dbReference>
<dbReference type="EMBL" id="JACHGJ010000002">
    <property type="protein sequence ID" value="MBB6479470.1"/>
    <property type="molecule type" value="Genomic_DNA"/>
</dbReference>
<comment type="caution">
    <text evidence="6">The sequence shown here is derived from an EMBL/GenBank/DDBJ whole genome shotgun (WGS) entry which is preliminary data.</text>
</comment>
<name>A0A841R8W1_9SPIO</name>
<feature type="transmembrane region" description="Helical" evidence="5">
    <location>
        <begin position="6"/>
        <end position="26"/>
    </location>
</feature>
<evidence type="ECO:0000256" key="2">
    <source>
        <dbReference type="ARBA" id="ARBA00009840"/>
    </source>
</evidence>
<organism evidence="6 7">
    <name type="scientific">Spirochaeta isovalerica</name>
    <dbReference type="NCBI Taxonomy" id="150"/>
    <lineage>
        <taxon>Bacteria</taxon>
        <taxon>Pseudomonadati</taxon>
        <taxon>Spirochaetota</taxon>
        <taxon>Spirochaetia</taxon>
        <taxon>Spirochaetales</taxon>
        <taxon>Spirochaetaceae</taxon>
        <taxon>Spirochaeta</taxon>
    </lineage>
</organism>
<dbReference type="Pfam" id="PF02646">
    <property type="entry name" value="RmuC"/>
    <property type="match status" value="1"/>
</dbReference>
<proteinExistence type="inferred from homology"/>
<dbReference type="PANTHER" id="PTHR30563">
    <property type="entry name" value="DNA RECOMBINATION PROTEIN RMUC"/>
    <property type="match status" value="1"/>
</dbReference>
<evidence type="ECO:0000256" key="3">
    <source>
        <dbReference type="ARBA" id="ARBA00023054"/>
    </source>
</evidence>
<dbReference type="AlphaFoldDB" id="A0A841R8W1"/>
<dbReference type="PANTHER" id="PTHR30563:SF0">
    <property type="entry name" value="DNA RECOMBINATION PROTEIN RMUC"/>
    <property type="match status" value="1"/>
</dbReference>
<keyword evidence="3" id="KW-0175">Coiled coil</keyword>
<evidence type="ECO:0000256" key="1">
    <source>
        <dbReference type="ARBA" id="ARBA00003416"/>
    </source>
</evidence>
<dbReference type="RefSeq" id="WP_184744730.1">
    <property type="nucleotide sequence ID" value="NZ_JACHGJ010000002.1"/>
</dbReference>
<gene>
    <name evidence="6" type="ORF">HNR50_001128</name>
</gene>
<evidence type="ECO:0000313" key="7">
    <source>
        <dbReference type="Proteomes" id="UP000587760"/>
    </source>
</evidence>
<evidence type="ECO:0000256" key="4">
    <source>
        <dbReference type="ARBA" id="ARBA00023172"/>
    </source>
</evidence>
<accession>A0A841R8W1</accession>